<organism evidence="5 6">
    <name type="scientific">Urbifossiella limnaea</name>
    <dbReference type="NCBI Taxonomy" id="2528023"/>
    <lineage>
        <taxon>Bacteria</taxon>
        <taxon>Pseudomonadati</taxon>
        <taxon>Planctomycetota</taxon>
        <taxon>Planctomycetia</taxon>
        <taxon>Gemmatales</taxon>
        <taxon>Gemmataceae</taxon>
        <taxon>Urbifossiella</taxon>
    </lineage>
</organism>
<dbReference type="InterPro" id="IPR017853">
    <property type="entry name" value="GH"/>
</dbReference>
<feature type="domain" description="GH10" evidence="4">
    <location>
        <begin position="205"/>
        <end position="288"/>
    </location>
</feature>
<gene>
    <name evidence="5" type="ORF">ETAA1_30840</name>
</gene>
<evidence type="ECO:0000259" key="4">
    <source>
        <dbReference type="Pfam" id="PF00331"/>
    </source>
</evidence>
<dbReference type="GO" id="GO:0000272">
    <property type="term" value="P:polysaccharide catabolic process"/>
    <property type="evidence" value="ECO:0007669"/>
    <property type="project" value="UniProtKB-KW"/>
</dbReference>
<evidence type="ECO:0000313" key="6">
    <source>
        <dbReference type="Proteomes" id="UP000319576"/>
    </source>
</evidence>
<keyword evidence="2" id="KW-0119">Carbohydrate metabolism</keyword>
<dbReference type="AlphaFoldDB" id="A0A517XUC9"/>
<keyword evidence="1" id="KW-0378">Hydrolase</keyword>
<dbReference type="RefSeq" id="WP_145239828.1">
    <property type="nucleotide sequence ID" value="NZ_CP036273.1"/>
</dbReference>
<evidence type="ECO:0000313" key="5">
    <source>
        <dbReference type="EMBL" id="QDU21119.1"/>
    </source>
</evidence>
<sequence length="496" mass="53620">MGSTTFLLPNPLPPAAESLLRLACVAGGYDQAPTPTAVRVEGDRLILSRDSAESGFLVVPWPVGSGGAVVTTSATVRERPESYRLLTELARGKLNQLRTQLGEWKDIGLQTPPEFEADLADLIRLFGQAVLAPDGTAADDAAARALEHGYVLADRLVQLYVDQMFATRHEDEGKLGSWLAATTPVPVPPPLVAEFRRAFSAVRVSIRWADIEPEESRYDWDRVDAAITAAEELGLPVVFGPVIDLTPGMLPPWAATWRGDMPTLAAFMCDYLETIVNRYKDRVRRWVVCGGVNHADGLGLSDHDRLRLASRLFEAAAQLDPELDFALGVAQPFGDYLVSGDQTITPLAFVDDLLRAGARVGGIELELRTGSLPRGSFPRDRLEVSRLLDLFGILGPPLDVVLACPAGSGTDPIAQAHGEVIWSPAWRGPPTPEGQAEWGMAVAALALCKPQVRSVTWDHWADVEPHLTPNGGLFAVSGRANPLLGRLQGLRATHLE</sequence>
<dbReference type="OrthoDB" id="290971at2"/>
<evidence type="ECO:0000256" key="1">
    <source>
        <dbReference type="ARBA" id="ARBA00022801"/>
    </source>
</evidence>
<evidence type="ECO:0000256" key="3">
    <source>
        <dbReference type="ARBA" id="ARBA00023326"/>
    </source>
</evidence>
<keyword evidence="3" id="KW-0624">Polysaccharide degradation</keyword>
<evidence type="ECO:0000256" key="2">
    <source>
        <dbReference type="ARBA" id="ARBA00023277"/>
    </source>
</evidence>
<dbReference type="EMBL" id="CP036273">
    <property type="protein sequence ID" value="QDU21119.1"/>
    <property type="molecule type" value="Genomic_DNA"/>
</dbReference>
<protein>
    <recommendedName>
        <fullName evidence="4">GH10 domain-containing protein</fullName>
    </recommendedName>
</protein>
<proteinExistence type="predicted"/>
<dbReference type="Pfam" id="PF00331">
    <property type="entry name" value="Glyco_hydro_10"/>
    <property type="match status" value="1"/>
</dbReference>
<dbReference type="Proteomes" id="UP000319576">
    <property type="component" value="Chromosome"/>
</dbReference>
<name>A0A517XUC9_9BACT</name>
<dbReference type="InterPro" id="IPR001000">
    <property type="entry name" value="GH10_dom"/>
</dbReference>
<reference evidence="5 6" key="1">
    <citation type="submission" date="2019-02" db="EMBL/GenBank/DDBJ databases">
        <title>Deep-cultivation of Planctomycetes and their phenomic and genomic characterization uncovers novel biology.</title>
        <authorList>
            <person name="Wiegand S."/>
            <person name="Jogler M."/>
            <person name="Boedeker C."/>
            <person name="Pinto D."/>
            <person name="Vollmers J."/>
            <person name="Rivas-Marin E."/>
            <person name="Kohn T."/>
            <person name="Peeters S.H."/>
            <person name="Heuer A."/>
            <person name="Rast P."/>
            <person name="Oberbeckmann S."/>
            <person name="Bunk B."/>
            <person name="Jeske O."/>
            <person name="Meyerdierks A."/>
            <person name="Storesund J.E."/>
            <person name="Kallscheuer N."/>
            <person name="Luecker S."/>
            <person name="Lage O.M."/>
            <person name="Pohl T."/>
            <person name="Merkel B.J."/>
            <person name="Hornburger P."/>
            <person name="Mueller R.-W."/>
            <person name="Bruemmer F."/>
            <person name="Labrenz M."/>
            <person name="Spormann A.M."/>
            <person name="Op den Camp H."/>
            <person name="Overmann J."/>
            <person name="Amann R."/>
            <person name="Jetten M.S.M."/>
            <person name="Mascher T."/>
            <person name="Medema M.H."/>
            <person name="Devos D.P."/>
            <person name="Kaster A.-K."/>
            <person name="Ovreas L."/>
            <person name="Rohde M."/>
            <person name="Galperin M.Y."/>
            <person name="Jogler C."/>
        </authorList>
    </citation>
    <scope>NUCLEOTIDE SEQUENCE [LARGE SCALE GENOMIC DNA]</scope>
    <source>
        <strain evidence="5 6">ETA_A1</strain>
    </source>
</reference>
<dbReference type="SUPFAM" id="SSF51445">
    <property type="entry name" value="(Trans)glycosidases"/>
    <property type="match status" value="1"/>
</dbReference>
<accession>A0A517XUC9</accession>
<dbReference type="Gene3D" id="3.20.20.80">
    <property type="entry name" value="Glycosidases"/>
    <property type="match status" value="1"/>
</dbReference>
<dbReference type="KEGG" id="uli:ETAA1_30840"/>
<keyword evidence="6" id="KW-1185">Reference proteome</keyword>
<dbReference type="GO" id="GO:0004553">
    <property type="term" value="F:hydrolase activity, hydrolyzing O-glycosyl compounds"/>
    <property type="evidence" value="ECO:0007669"/>
    <property type="project" value="InterPro"/>
</dbReference>